<dbReference type="EMBL" id="PQ015379">
    <property type="protein sequence ID" value="XDJ15234.1"/>
    <property type="molecule type" value="Genomic_DNA"/>
</dbReference>
<proteinExistence type="predicted"/>
<protein>
    <submittedName>
        <fullName evidence="1">Uncharacterized protein</fullName>
    </submittedName>
</protein>
<evidence type="ECO:0000313" key="1">
    <source>
        <dbReference type="EMBL" id="XDJ15234.1"/>
    </source>
</evidence>
<organism evidence="1">
    <name type="scientific">Pseudomonas phage HRDY3</name>
    <dbReference type="NCBI Taxonomy" id="3236930"/>
    <lineage>
        <taxon>Viruses</taxon>
    </lineage>
</organism>
<reference evidence="1" key="1">
    <citation type="submission" date="2024-07" db="EMBL/GenBank/DDBJ databases">
        <authorList>
            <person name="Bringhurst R.M."/>
            <person name="Homer T.E."/>
        </authorList>
    </citation>
    <scope>NUCLEOTIDE SEQUENCE</scope>
</reference>
<name>A0AB39CED1_9VIRU</name>
<accession>A0AB39CED1</accession>
<sequence>MSANKLAKQQRLSNRDRVIQKHVKDWNNYPHAADRIKPSNKWAKRNAFNCGNSRCFLCCNPRRTQSQLTVAEYAANESFDYELKHL</sequence>